<gene>
    <name evidence="9" type="ORF">NQ318_002749</name>
</gene>
<dbReference type="PANTHER" id="PTHR24057">
    <property type="entry name" value="GLYCOGEN SYNTHASE KINASE-3 ALPHA"/>
    <property type="match status" value="1"/>
</dbReference>
<reference evidence="9" key="1">
    <citation type="journal article" date="2023" name="Insect Mol. Biol.">
        <title>Genome sequencing provides insights into the evolution of gene families encoding plant cell wall-degrading enzymes in longhorned beetles.</title>
        <authorList>
            <person name="Shin N.R."/>
            <person name="Okamura Y."/>
            <person name="Kirsch R."/>
            <person name="Pauchet Y."/>
        </authorList>
    </citation>
    <scope>NUCLEOTIDE SEQUENCE</scope>
    <source>
        <strain evidence="9">AMC_N1</strain>
    </source>
</reference>
<dbReference type="InterPro" id="IPR000719">
    <property type="entry name" value="Prot_kinase_dom"/>
</dbReference>
<dbReference type="SUPFAM" id="SSF56112">
    <property type="entry name" value="Protein kinase-like (PK-like)"/>
    <property type="match status" value="1"/>
</dbReference>
<evidence type="ECO:0000256" key="1">
    <source>
        <dbReference type="ARBA" id="ARBA00005527"/>
    </source>
</evidence>
<accession>A0AAV8Y4Y4</accession>
<dbReference type="GO" id="GO:0007165">
    <property type="term" value="P:signal transduction"/>
    <property type="evidence" value="ECO:0007669"/>
    <property type="project" value="TreeGrafter"/>
</dbReference>
<sequence>MEIEYRIVCAEGNAMSTGSQMARMAIERAYHTVNMLIDVFFSFAGGYIGKDGSKVTTVVATPGQGPDRPQEVSYTDTKVIGNGSFGVVYQAKLCETSELVAIKKVLQDKRFKNRELQIMRKLEHCNIVKLKYFFYSSGDKSYLGSADDGVLESVPPVEMAVWTETQEKIRKHLYLSYKRRTRLRKFKIKWPLYRLLGKSVNPVHSLSQVFDKSGQRFHKFGKRFHEFGHLQSLLMDGQTKDQ</sequence>
<dbReference type="GO" id="GO:0070507">
    <property type="term" value="P:regulation of microtubule cytoskeleton organization"/>
    <property type="evidence" value="ECO:0007669"/>
    <property type="project" value="TreeGrafter"/>
</dbReference>
<feature type="domain" description="Protein kinase" evidence="8">
    <location>
        <begin position="74"/>
        <end position="242"/>
    </location>
</feature>
<name>A0AAV8Y4Y4_9CUCU</name>
<evidence type="ECO:0000256" key="4">
    <source>
        <dbReference type="ARBA" id="ARBA00022741"/>
    </source>
</evidence>
<dbReference type="Gene3D" id="3.30.200.20">
    <property type="entry name" value="Phosphorylase Kinase, domain 1"/>
    <property type="match status" value="1"/>
</dbReference>
<dbReference type="PROSITE" id="PS00107">
    <property type="entry name" value="PROTEIN_KINASE_ATP"/>
    <property type="match status" value="1"/>
</dbReference>
<evidence type="ECO:0000256" key="7">
    <source>
        <dbReference type="PROSITE-ProRule" id="PRU10141"/>
    </source>
</evidence>
<dbReference type="PROSITE" id="PS50011">
    <property type="entry name" value="PROTEIN_KINASE_DOM"/>
    <property type="match status" value="1"/>
</dbReference>
<dbReference type="InterPro" id="IPR011009">
    <property type="entry name" value="Kinase-like_dom_sf"/>
</dbReference>
<comment type="caution">
    <text evidence="9">The sequence shown here is derived from an EMBL/GenBank/DDBJ whole genome shotgun (WGS) entry which is preliminary data.</text>
</comment>
<evidence type="ECO:0000313" key="10">
    <source>
        <dbReference type="Proteomes" id="UP001162162"/>
    </source>
</evidence>
<dbReference type="GO" id="GO:0005634">
    <property type="term" value="C:nucleus"/>
    <property type="evidence" value="ECO:0007669"/>
    <property type="project" value="TreeGrafter"/>
</dbReference>
<dbReference type="EMBL" id="JAPWTK010000221">
    <property type="protein sequence ID" value="KAJ8945292.1"/>
    <property type="molecule type" value="Genomic_DNA"/>
</dbReference>
<evidence type="ECO:0000256" key="3">
    <source>
        <dbReference type="ARBA" id="ARBA00022679"/>
    </source>
</evidence>
<dbReference type="GO" id="GO:0090090">
    <property type="term" value="P:negative regulation of canonical Wnt signaling pathway"/>
    <property type="evidence" value="ECO:0007669"/>
    <property type="project" value="TreeGrafter"/>
</dbReference>
<evidence type="ECO:0000256" key="6">
    <source>
        <dbReference type="ARBA" id="ARBA00022840"/>
    </source>
</evidence>
<keyword evidence="10" id="KW-1185">Reference proteome</keyword>
<feature type="binding site" evidence="7">
    <location>
        <position position="104"/>
    </location>
    <ligand>
        <name>ATP</name>
        <dbReference type="ChEBI" id="CHEBI:30616"/>
    </ligand>
</feature>
<comment type="similarity">
    <text evidence="1">Belongs to the protein kinase superfamily. CMGC Ser/Thr protein kinase family. GSK-3 subfamily.</text>
</comment>
<dbReference type="GO" id="GO:0032436">
    <property type="term" value="P:positive regulation of proteasomal ubiquitin-dependent protein catabolic process"/>
    <property type="evidence" value="ECO:0007669"/>
    <property type="project" value="TreeGrafter"/>
</dbReference>
<keyword evidence="5" id="KW-0418">Kinase</keyword>
<evidence type="ECO:0000313" key="9">
    <source>
        <dbReference type="EMBL" id="KAJ8945292.1"/>
    </source>
</evidence>
<organism evidence="9 10">
    <name type="scientific">Aromia moschata</name>
    <dbReference type="NCBI Taxonomy" id="1265417"/>
    <lineage>
        <taxon>Eukaryota</taxon>
        <taxon>Metazoa</taxon>
        <taxon>Ecdysozoa</taxon>
        <taxon>Arthropoda</taxon>
        <taxon>Hexapoda</taxon>
        <taxon>Insecta</taxon>
        <taxon>Pterygota</taxon>
        <taxon>Neoptera</taxon>
        <taxon>Endopterygota</taxon>
        <taxon>Coleoptera</taxon>
        <taxon>Polyphaga</taxon>
        <taxon>Cucujiformia</taxon>
        <taxon>Chrysomeloidea</taxon>
        <taxon>Cerambycidae</taxon>
        <taxon>Cerambycinae</taxon>
        <taxon>Callichromatini</taxon>
        <taxon>Aromia</taxon>
    </lineage>
</organism>
<evidence type="ECO:0000259" key="8">
    <source>
        <dbReference type="PROSITE" id="PS50011"/>
    </source>
</evidence>
<dbReference type="Pfam" id="PF00069">
    <property type="entry name" value="Pkinase"/>
    <property type="match status" value="1"/>
</dbReference>
<dbReference type="GO" id="GO:0005524">
    <property type="term" value="F:ATP binding"/>
    <property type="evidence" value="ECO:0007669"/>
    <property type="project" value="UniProtKB-UniRule"/>
</dbReference>
<dbReference type="PANTHER" id="PTHR24057:SF0">
    <property type="entry name" value="PROTEIN KINASE SHAGGY-RELATED"/>
    <property type="match status" value="1"/>
</dbReference>
<dbReference type="GO" id="GO:0004674">
    <property type="term" value="F:protein serine/threonine kinase activity"/>
    <property type="evidence" value="ECO:0007669"/>
    <property type="project" value="UniProtKB-KW"/>
</dbReference>
<dbReference type="GO" id="GO:0030154">
    <property type="term" value="P:cell differentiation"/>
    <property type="evidence" value="ECO:0007669"/>
    <property type="project" value="TreeGrafter"/>
</dbReference>
<dbReference type="GO" id="GO:0005829">
    <property type="term" value="C:cytosol"/>
    <property type="evidence" value="ECO:0007669"/>
    <property type="project" value="TreeGrafter"/>
</dbReference>
<protein>
    <recommendedName>
        <fullName evidence="8">Protein kinase domain-containing protein</fullName>
    </recommendedName>
</protein>
<dbReference type="Proteomes" id="UP001162162">
    <property type="component" value="Unassembled WGS sequence"/>
</dbReference>
<dbReference type="GO" id="GO:0030424">
    <property type="term" value="C:axon"/>
    <property type="evidence" value="ECO:0007669"/>
    <property type="project" value="TreeGrafter"/>
</dbReference>
<dbReference type="FunFam" id="3.30.200.20:FF:000009">
    <property type="entry name" value="Glycogen synthase kinase-3 beta"/>
    <property type="match status" value="1"/>
</dbReference>
<dbReference type="InterPro" id="IPR017441">
    <property type="entry name" value="Protein_kinase_ATP_BS"/>
</dbReference>
<keyword evidence="2" id="KW-0723">Serine/threonine-protein kinase</keyword>
<dbReference type="AlphaFoldDB" id="A0AAV8Y4Y4"/>
<keyword evidence="3" id="KW-0808">Transferase</keyword>
<dbReference type="InterPro" id="IPR050591">
    <property type="entry name" value="GSK-3"/>
</dbReference>
<evidence type="ECO:0000256" key="2">
    <source>
        <dbReference type="ARBA" id="ARBA00022527"/>
    </source>
</evidence>
<evidence type="ECO:0000256" key="5">
    <source>
        <dbReference type="ARBA" id="ARBA00022777"/>
    </source>
</evidence>
<keyword evidence="6 7" id="KW-0067">ATP-binding</keyword>
<proteinExistence type="inferred from homology"/>
<keyword evidence="4 7" id="KW-0547">Nucleotide-binding</keyword>